<name>A0A0D9XVV0_9ORYZ</name>
<reference evidence="4" key="2">
    <citation type="submission" date="2013-12" db="EMBL/GenBank/DDBJ databases">
        <authorList>
            <person name="Yu Y."/>
            <person name="Lee S."/>
            <person name="de Baynast K."/>
            <person name="Wissotski M."/>
            <person name="Liu L."/>
            <person name="Talag J."/>
            <person name="Goicoechea J."/>
            <person name="Angelova A."/>
            <person name="Jetty R."/>
            <person name="Kudrna D."/>
            <person name="Golser W."/>
            <person name="Rivera L."/>
            <person name="Zhang J."/>
            <person name="Wing R."/>
        </authorList>
    </citation>
    <scope>NUCLEOTIDE SEQUENCE</scope>
</reference>
<reference evidence="3 4" key="1">
    <citation type="submission" date="2012-08" db="EMBL/GenBank/DDBJ databases">
        <title>Oryza genome evolution.</title>
        <authorList>
            <person name="Wing R.A."/>
        </authorList>
    </citation>
    <scope>NUCLEOTIDE SEQUENCE</scope>
</reference>
<proteinExistence type="predicted"/>
<feature type="coiled-coil region" evidence="1">
    <location>
        <begin position="343"/>
        <end position="384"/>
    </location>
</feature>
<protein>
    <submittedName>
        <fullName evidence="3">Uncharacterized protein</fullName>
    </submittedName>
</protein>
<reference evidence="3" key="3">
    <citation type="submission" date="2015-04" db="UniProtKB">
        <authorList>
            <consortium name="EnsemblPlants"/>
        </authorList>
    </citation>
    <scope>IDENTIFICATION</scope>
</reference>
<organism evidence="3 4">
    <name type="scientific">Leersia perrieri</name>
    <dbReference type="NCBI Taxonomy" id="77586"/>
    <lineage>
        <taxon>Eukaryota</taxon>
        <taxon>Viridiplantae</taxon>
        <taxon>Streptophyta</taxon>
        <taxon>Embryophyta</taxon>
        <taxon>Tracheophyta</taxon>
        <taxon>Spermatophyta</taxon>
        <taxon>Magnoliopsida</taxon>
        <taxon>Liliopsida</taxon>
        <taxon>Poales</taxon>
        <taxon>Poaceae</taxon>
        <taxon>BOP clade</taxon>
        <taxon>Oryzoideae</taxon>
        <taxon>Oryzeae</taxon>
        <taxon>Oryzinae</taxon>
        <taxon>Leersia</taxon>
    </lineage>
</organism>
<dbReference type="Gramene" id="LPERR12G00090.1">
    <property type="protein sequence ID" value="LPERR12G00090.1"/>
    <property type="gene ID" value="LPERR12G00090"/>
</dbReference>
<keyword evidence="4" id="KW-1185">Reference proteome</keyword>
<sequence>MVPLVALTSREAVEPASGEVAETAQPERTVAADPIGVGAVVSKETTDETPTSAPKDSHVATDVADAAVAAAPGVIPLGYSGGAPTVDPQSELPHVTETEVASAMASVDELMMPTRDDALAESSAADAVRGRLQSALGAIGKLLLQGEGLWSRLGDAFAAIRTKPGGLRRRPSSMLARSRRERPARLRRARLHRSTRPKRLAEAETASRQQREKLREDLDGLRSLLEEEERQRSAVEQRATLLKSEKEREAELVCFFFRTESWELHWSSSVYDRESTLMWADLRYSESERERLVAENYVLLDTNEDLYTTLAERDLRDKSHDLEAKDAGLQQRTRELQAKDGKLQQKTRELQERVHDLNALRKRLEELEAAVATEKREQEEVVLDIQAVCDELEVDAAAVPASRILLIPQRVKEMVVRVVHKVMGIVVAHYPSFDKKVVGQGWPKDLPDESCEADATEVAGKLFSLAADELGIVEEPADSETKDVPAAEEQEQ</sequence>
<evidence type="ECO:0000256" key="1">
    <source>
        <dbReference type="SAM" id="Coils"/>
    </source>
</evidence>
<dbReference type="HOGENOM" id="CLU_554770_0_0_1"/>
<dbReference type="EnsemblPlants" id="LPERR12G00090.1">
    <property type="protein sequence ID" value="LPERR12G00090.1"/>
    <property type="gene ID" value="LPERR12G00090"/>
</dbReference>
<evidence type="ECO:0000256" key="2">
    <source>
        <dbReference type="SAM" id="MobiDB-lite"/>
    </source>
</evidence>
<feature type="region of interest" description="Disordered" evidence="2">
    <location>
        <begin position="1"/>
        <end position="57"/>
    </location>
</feature>
<dbReference type="Proteomes" id="UP000032180">
    <property type="component" value="Chromosome 12"/>
</dbReference>
<accession>A0A0D9XVV0</accession>
<dbReference type="AlphaFoldDB" id="A0A0D9XVV0"/>
<keyword evidence="1" id="KW-0175">Coiled coil</keyword>
<feature type="region of interest" description="Disordered" evidence="2">
    <location>
        <begin position="191"/>
        <end position="212"/>
    </location>
</feature>
<evidence type="ECO:0000313" key="3">
    <source>
        <dbReference type="EnsemblPlants" id="LPERR12G00090.1"/>
    </source>
</evidence>
<evidence type="ECO:0000313" key="4">
    <source>
        <dbReference type="Proteomes" id="UP000032180"/>
    </source>
</evidence>